<proteinExistence type="predicted"/>
<evidence type="ECO:0000313" key="3">
    <source>
        <dbReference type="Proteomes" id="UP000094669"/>
    </source>
</evidence>
<dbReference type="Pfam" id="PF07238">
    <property type="entry name" value="PilZ"/>
    <property type="match status" value="1"/>
</dbReference>
<keyword evidence="3" id="KW-1185">Reference proteome</keyword>
<dbReference type="EMBL" id="MCRM02000021">
    <property type="protein sequence ID" value="PNV73649.1"/>
    <property type="molecule type" value="Genomic_DNA"/>
</dbReference>
<reference evidence="2" key="1">
    <citation type="submission" date="2018-01" db="EMBL/GenBank/DDBJ databases">
        <title>Genomic characterization of Leptospira inadai serogroup Lyme isolated from captured rat in Brazil and comparative analysis with human reference strain.</title>
        <authorList>
            <person name="Moreno L.Z."/>
            <person name="Loureiro A.P."/>
            <person name="Miraglia F."/>
            <person name="Kremer F.S."/>
            <person name="Eslabao M.R."/>
            <person name="Dellagostin O.A."/>
            <person name="Lilenbaum W."/>
            <person name="Moreno A.M."/>
        </authorList>
    </citation>
    <scope>NUCLEOTIDE SEQUENCE [LARGE SCALE GENOMIC DNA]</scope>
    <source>
        <strain evidence="2">M34/99</strain>
    </source>
</reference>
<evidence type="ECO:0000259" key="1">
    <source>
        <dbReference type="Pfam" id="PF07238"/>
    </source>
</evidence>
<gene>
    <name evidence="2" type="ORF">BES34_016490</name>
</gene>
<accession>A0ABX4YF41</accession>
<evidence type="ECO:0000313" key="2">
    <source>
        <dbReference type="EMBL" id="PNV73649.1"/>
    </source>
</evidence>
<protein>
    <submittedName>
        <fullName evidence="2">PilZ domain-containing protein</fullName>
    </submittedName>
</protein>
<organism evidence="2 3">
    <name type="scientific">Leptospira inadai serovar Lyme</name>
    <dbReference type="NCBI Taxonomy" id="293084"/>
    <lineage>
        <taxon>Bacteria</taxon>
        <taxon>Pseudomonadati</taxon>
        <taxon>Spirochaetota</taxon>
        <taxon>Spirochaetia</taxon>
        <taxon>Leptospirales</taxon>
        <taxon>Leptospiraceae</taxon>
        <taxon>Leptospira</taxon>
    </lineage>
</organism>
<sequence>MRVIKDLKMNEERRKAERIYSWDIFEPFVLAIQKNVIIVGNISDISDTGLAIQVDSGNYKSVEIGSTIRCLISGSSIKDVKISGKIIRVETVASNAGTKGLIAIEFSNSIRASEQVKLLVSVYSKSA</sequence>
<comment type="caution">
    <text evidence="2">The sequence shown here is derived from an EMBL/GenBank/DDBJ whole genome shotgun (WGS) entry which is preliminary data.</text>
</comment>
<name>A0ABX4YF41_9LEPT</name>
<dbReference type="Proteomes" id="UP000094669">
    <property type="component" value="Unassembled WGS sequence"/>
</dbReference>
<dbReference type="InterPro" id="IPR009875">
    <property type="entry name" value="PilZ_domain"/>
</dbReference>
<feature type="domain" description="PilZ" evidence="1">
    <location>
        <begin position="12"/>
        <end position="118"/>
    </location>
</feature>